<dbReference type="InterPro" id="IPR037066">
    <property type="entry name" value="Plug_dom_sf"/>
</dbReference>
<dbReference type="GO" id="GO:0015344">
    <property type="term" value="F:siderophore uptake transmembrane transporter activity"/>
    <property type="evidence" value="ECO:0007669"/>
    <property type="project" value="TreeGrafter"/>
</dbReference>
<evidence type="ECO:0000313" key="11">
    <source>
        <dbReference type="Proteomes" id="UP000256478"/>
    </source>
</evidence>
<dbReference type="AlphaFoldDB" id="A0A3E0TR77"/>
<comment type="subcellular location">
    <subcellularLocation>
        <location evidence="1">Cell outer membrane</location>
        <topology evidence="1">Multi-pass membrane protein</topology>
    </subcellularLocation>
</comment>
<dbReference type="GO" id="GO:0044718">
    <property type="term" value="P:siderophore transmembrane transport"/>
    <property type="evidence" value="ECO:0007669"/>
    <property type="project" value="TreeGrafter"/>
</dbReference>
<dbReference type="SUPFAM" id="SSF49452">
    <property type="entry name" value="Starch-binding domain-like"/>
    <property type="match status" value="1"/>
</dbReference>
<name>A0A3E0TR77_9GAMM</name>
<evidence type="ECO:0000256" key="2">
    <source>
        <dbReference type="ARBA" id="ARBA00022448"/>
    </source>
</evidence>
<reference evidence="10 11" key="1">
    <citation type="submission" date="2018-08" db="EMBL/GenBank/DDBJ databases">
        <title>Thalassotalea euphylliae genome.</title>
        <authorList>
            <person name="Summers S."/>
            <person name="Rice S.A."/>
            <person name="Freckelton M.L."/>
            <person name="Nedved B.T."/>
            <person name="Hadfield M.G."/>
        </authorList>
    </citation>
    <scope>NUCLEOTIDE SEQUENCE [LARGE SCALE GENOMIC DNA]</scope>
    <source>
        <strain evidence="10 11">H1</strain>
    </source>
</reference>
<keyword evidence="7" id="KW-0732">Signal</keyword>
<dbReference type="EMBL" id="QUOU01000001">
    <property type="protein sequence ID" value="REL26847.1"/>
    <property type="molecule type" value="Genomic_DNA"/>
</dbReference>
<sequence length="1053" mass="116485">MMKSHRLSRIAGAVVVALGMTTSAMAADTASSIRGTIFGPDGNVAPGTTIVVIHEPTGTRKTVTANESGSFLAKGLRVGGPYKVIIDSDEYRDAEIENIYLSLGETQRIDRQLESDNTETIVVTGSRVLFNSTASDSYFNSEDITSTPSLNRDLKDVVRNNPLVVIKPGSESQMTIAGSNPRMNSISIDGIPLNDDFGLNNNGYPTQRNPFPLDALDQVTVSVAPTHAKSSGFTGGAVDAVFKSGTNEFHGNMFFERTSDALAGTPKDDGVDVPIEFEEENYGFTLGGPIIEDKLFFFGAYEKYDSPQVLEYGPTGSSKGANKTTATVGDVAAVQEIANRVYGVSEIGSAESQPQLEDEKYIIKLDWNINDDHRANFVYMFNEGNDTRNTTTSERELRLDSHWYNNTQELKNYSAKLYSDWTADFSSEISITRKSVETGQISLRSELGLGDITINNIDTDNDGESGSIAFGSDQFRHSNSLSNDLTILKFDGTYLYEDHAIDFGIDYKILEIENQFLPNSRGTTTFDSLADFENRLVSEYTYENGLGNDPLAVAATFERKDLALYINDTWDFNDELTLSFGLRYERLSSDDKPTFNQGLLDRTGFDNTFNLDGVDIILPRFGFTYLYSDDVTFRGSVGRFAGGNPNVWISNSYSNDGVSAQRFGQRDFEAPANILTTPTPEAIAAIDSGTRGSVTNFIDPNFDIPSQWTYMLNSDVTLNIPYLGDGYAWTTTAIYTEKENSAEWINAALLQEGDVVGSTSSGALPFYDTRELEIMLTNADRDGRSVILSTGIAKEWDNGLSFDMSYTHQDITEGNPGSSSTARSNYRFGHFLDHQETQIGTSPFETEHRFVFNLGYKTEFFEGYATRFNLFFERHSGSAYSHLVDLTNLQGGRFFNQDLIQPSGFFTTFGGNYLAYVPTANDPNVRYEGVTEQEVLAHFDSLGLSGFAGGHVDRGQAQSPWVTNLDLYISQELPGLMDGHKGEVYFVVNNLLNLIDSSKGKVYRQNFNTSEVIQMDIDASTGQYIYGDILSDDFTFEARDSAYRIKIGVKYTF</sequence>
<dbReference type="Pfam" id="PF07715">
    <property type="entry name" value="Plug"/>
    <property type="match status" value="1"/>
</dbReference>
<keyword evidence="3" id="KW-1134">Transmembrane beta strand</keyword>
<comment type="caution">
    <text evidence="10">The sequence shown here is derived from an EMBL/GenBank/DDBJ whole genome shotgun (WGS) entry which is preliminary data.</text>
</comment>
<evidence type="ECO:0000259" key="8">
    <source>
        <dbReference type="Pfam" id="PF07715"/>
    </source>
</evidence>
<dbReference type="Gene3D" id="2.170.130.10">
    <property type="entry name" value="TonB-dependent receptor, plug domain"/>
    <property type="match status" value="1"/>
</dbReference>
<accession>A0A3E0TR77</accession>
<keyword evidence="6" id="KW-0998">Cell outer membrane</keyword>
<evidence type="ECO:0000259" key="9">
    <source>
        <dbReference type="Pfam" id="PF25183"/>
    </source>
</evidence>
<evidence type="ECO:0000256" key="6">
    <source>
        <dbReference type="ARBA" id="ARBA00023237"/>
    </source>
</evidence>
<protein>
    <submittedName>
        <fullName evidence="10">TonB-dependent receptor</fullName>
    </submittedName>
</protein>
<feature type="domain" description="TonB-dependent transporter Oar-like beta-barrel" evidence="9">
    <location>
        <begin position="241"/>
        <end position="993"/>
    </location>
</feature>
<dbReference type="InterPro" id="IPR039426">
    <property type="entry name" value="TonB-dep_rcpt-like"/>
</dbReference>
<keyword evidence="5" id="KW-0472">Membrane</keyword>
<keyword evidence="10" id="KW-0675">Receptor</keyword>
<keyword evidence="4" id="KW-0812">Transmembrane</keyword>
<dbReference type="OrthoDB" id="9768147at2"/>
<dbReference type="SUPFAM" id="SSF56935">
    <property type="entry name" value="Porins"/>
    <property type="match status" value="1"/>
</dbReference>
<evidence type="ECO:0000256" key="4">
    <source>
        <dbReference type="ARBA" id="ARBA00022692"/>
    </source>
</evidence>
<keyword evidence="2" id="KW-0813">Transport</keyword>
<evidence type="ECO:0000256" key="1">
    <source>
        <dbReference type="ARBA" id="ARBA00004571"/>
    </source>
</evidence>
<evidence type="ECO:0000256" key="3">
    <source>
        <dbReference type="ARBA" id="ARBA00022452"/>
    </source>
</evidence>
<dbReference type="Pfam" id="PF25183">
    <property type="entry name" value="OMP_b-brl_4"/>
    <property type="match status" value="1"/>
</dbReference>
<proteinExistence type="predicted"/>
<dbReference type="Proteomes" id="UP000256478">
    <property type="component" value="Unassembled WGS sequence"/>
</dbReference>
<feature type="domain" description="TonB-dependent receptor plug" evidence="8">
    <location>
        <begin position="131"/>
        <end position="235"/>
    </location>
</feature>
<organism evidence="10 11">
    <name type="scientific">Thalassotalea euphylliae</name>
    <dbReference type="NCBI Taxonomy" id="1655234"/>
    <lineage>
        <taxon>Bacteria</taxon>
        <taxon>Pseudomonadati</taxon>
        <taxon>Pseudomonadota</taxon>
        <taxon>Gammaproteobacteria</taxon>
        <taxon>Alteromonadales</taxon>
        <taxon>Colwelliaceae</taxon>
        <taxon>Thalassotalea</taxon>
    </lineage>
</organism>
<dbReference type="PANTHER" id="PTHR30069">
    <property type="entry name" value="TONB-DEPENDENT OUTER MEMBRANE RECEPTOR"/>
    <property type="match status" value="1"/>
</dbReference>
<dbReference type="Gene3D" id="2.60.40.1120">
    <property type="entry name" value="Carboxypeptidase-like, regulatory domain"/>
    <property type="match status" value="1"/>
</dbReference>
<gene>
    <name evidence="10" type="ORF">DXX93_09855</name>
</gene>
<dbReference type="GO" id="GO:0009279">
    <property type="term" value="C:cell outer membrane"/>
    <property type="evidence" value="ECO:0007669"/>
    <property type="project" value="UniProtKB-SubCell"/>
</dbReference>
<dbReference type="GO" id="GO:0030246">
    <property type="term" value="F:carbohydrate binding"/>
    <property type="evidence" value="ECO:0007669"/>
    <property type="project" value="InterPro"/>
</dbReference>
<dbReference type="Gene3D" id="2.40.170.20">
    <property type="entry name" value="TonB-dependent receptor, beta-barrel domain"/>
    <property type="match status" value="1"/>
</dbReference>
<evidence type="ECO:0000313" key="10">
    <source>
        <dbReference type="EMBL" id="REL26847.1"/>
    </source>
</evidence>
<dbReference type="Pfam" id="PF13620">
    <property type="entry name" value="CarboxypepD_reg"/>
    <property type="match status" value="1"/>
</dbReference>
<dbReference type="InterPro" id="IPR013784">
    <property type="entry name" value="Carb-bd-like_fold"/>
</dbReference>
<evidence type="ECO:0000256" key="5">
    <source>
        <dbReference type="ARBA" id="ARBA00023136"/>
    </source>
</evidence>
<dbReference type="InterPro" id="IPR057601">
    <property type="entry name" value="Oar-like_b-barrel"/>
</dbReference>
<dbReference type="InterPro" id="IPR012910">
    <property type="entry name" value="Plug_dom"/>
</dbReference>
<dbReference type="PANTHER" id="PTHR30069:SF46">
    <property type="entry name" value="OAR PROTEIN"/>
    <property type="match status" value="1"/>
</dbReference>
<dbReference type="InterPro" id="IPR036942">
    <property type="entry name" value="Beta-barrel_TonB_sf"/>
</dbReference>
<feature type="signal peptide" evidence="7">
    <location>
        <begin position="1"/>
        <end position="26"/>
    </location>
</feature>
<evidence type="ECO:0000256" key="7">
    <source>
        <dbReference type="SAM" id="SignalP"/>
    </source>
</evidence>
<feature type="chain" id="PRO_5017707532" evidence="7">
    <location>
        <begin position="27"/>
        <end position="1053"/>
    </location>
</feature>